<dbReference type="SUPFAM" id="SSF82171">
    <property type="entry name" value="DPP6 N-terminal domain-like"/>
    <property type="match status" value="1"/>
</dbReference>
<organism evidence="1 2">
    <name type="scientific">Ferrovibrio terrae</name>
    <dbReference type="NCBI Taxonomy" id="2594003"/>
    <lineage>
        <taxon>Bacteria</taxon>
        <taxon>Pseudomonadati</taxon>
        <taxon>Pseudomonadota</taxon>
        <taxon>Alphaproteobacteria</taxon>
        <taxon>Rhodospirillales</taxon>
        <taxon>Rhodospirillaceae</taxon>
        <taxon>Ferrovibrio</taxon>
    </lineage>
</organism>
<reference evidence="1 2" key="1">
    <citation type="submission" date="2019-07" db="EMBL/GenBank/DDBJ databases">
        <title>Genome sequencing for Ferrovibrio sp. K5.</title>
        <authorList>
            <person name="Park S.-J."/>
        </authorList>
    </citation>
    <scope>NUCLEOTIDE SEQUENCE [LARGE SCALE GENOMIC DNA]</scope>
    <source>
        <strain evidence="1 2">K5</strain>
    </source>
</reference>
<gene>
    <name evidence="1" type="ORF">FNB15_02995</name>
</gene>
<accession>A0A516GXT4</accession>
<sequence length="388" mass="43375">MNADAAAALHLCGIPHKHSFFGYYDLCPFDQTQQKLLAHAVPLGAVPARVEAEIGYFRLDTGSAADFVRLGKTATWCWQQGSRLQWLPGQDGLVFCNGISGNIQRGLVLDGANGSVQQQMARPVYDITQDGRIGIALNFSRLQRLRPGYGYQPEADPTAGQPAPEADGLWIIDMASGQDRLLFSLAQAVHFAPHDSMRNAEHYFNHVKWNPTGSRFLVFHLWRDSNGRRHSRALTLDTSGDIRAVSNSRHVSHYWWADDDHLLLYGTPIDRPEGYYLHRDAHETPPVAFWGDFLPHEDGHPSIAKNGRWLVTDTLPDHVSERRLLIGDLQDRTIRQLAAFYSPPGLSGETRCDLHPRWSPAGDMIAVDTAHAGYRQIALMTIQDSTRA</sequence>
<dbReference type="Proteomes" id="UP000317496">
    <property type="component" value="Chromosome"/>
</dbReference>
<proteinExistence type="predicted"/>
<name>A0A516GXT4_9PROT</name>
<keyword evidence="2" id="KW-1185">Reference proteome</keyword>
<dbReference type="KEGG" id="fer:FNB15_02995"/>
<protein>
    <recommendedName>
        <fullName evidence="3">Oligogalacturonate lyase domain-containing protein</fullName>
    </recommendedName>
</protein>
<dbReference type="OrthoDB" id="9758793at2"/>
<evidence type="ECO:0008006" key="3">
    <source>
        <dbReference type="Google" id="ProtNLM"/>
    </source>
</evidence>
<dbReference type="EMBL" id="CP041636">
    <property type="protein sequence ID" value="QDO96305.1"/>
    <property type="molecule type" value="Genomic_DNA"/>
</dbReference>
<dbReference type="AlphaFoldDB" id="A0A516GXT4"/>
<evidence type="ECO:0000313" key="1">
    <source>
        <dbReference type="EMBL" id="QDO96305.1"/>
    </source>
</evidence>
<dbReference type="InterPro" id="IPR015943">
    <property type="entry name" value="WD40/YVTN_repeat-like_dom_sf"/>
</dbReference>
<evidence type="ECO:0000313" key="2">
    <source>
        <dbReference type="Proteomes" id="UP000317496"/>
    </source>
</evidence>
<dbReference type="Gene3D" id="2.130.10.10">
    <property type="entry name" value="YVTN repeat-like/Quinoprotein amine dehydrogenase"/>
    <property type="match status" value="1"/>
</dbReference>
<dbReference type="RefSeq" id="WP_144067286.1">
    <property type="nucleotide sequence ID" value="NZ_CP041636.1"/>
</dbReference>